<proteinExistence type="predicted"/>
<dbReference type="RefSeq" id="WP_380619451.1">
    <property type="nucleotide sequence ID" value="NZ_JBHSDK010000012.1"/>
</dbReference>
<dbReference type="Pfam" id="PF11575">
    <property type="entry name" value="FhuF_C"/>
    <property type="match status" value="1"/>
</dbReference>
<reference evidence="3" key="1">
    <citation type="journal article" date="2019" name="Int. J. Syst. Evol. Microbiol.">
        <title>The Global Catalogue of Microorganisms (GCM) 10K type strain sequencing project: providing services to taxonomists for standard genome sequencing and annotation.</title>
        <authorList>
            <consortium name="The Broad Institute Genomics Platform"/>
            <consortium name="The Broad Institute Genome Sequencing Center for Infectious Disease"/>
            <person name="Wu L."/>
            <person name="Ma J."/>
        </authorList>
    </citation>
    <scope>NUCLEOTIDE SEQUENCE [LARGE SCALE GENOMIC DNA]</scope>
    <source>
        <strain evidence="3">IBRC-M 10908</strain>
    </source>
</reference>
<comment type="caution">
    <text evidence="2">The sequence shown here is derived from an EMBL/GenBank/DDBJ whole genome shotgun (WGS) entry which is preliminary data.</text>
</comment>
<dbReference type="EMBL" id="JBHSDK010000012">
    <property type="protein sequence ID" value="MFC4335096.1"/>
    <property type="molecule type" value="Genomic_DNA"/>
</dbReference>
<accession>A0ABV8TXI7</accession>
<name>A0ABV8TXI7_9ACTN</name>
<evidence type="ECO:0000259" key="1">
    <source>
        <dbReference type="Pfam" id="PF11575"/>
    </source>
</evidence>
<evidence type="ECO:0000313" key="2">
    <source>
        <dbReference type="EMBL" id="MFC4335096.1"/>
    </source>
</evidence>
<feature type="domain" description="Ferric siderophore reductase C-terminal" evidence="1">
    <location>
        <begin position="197"/>
        <end position="211"/>
    </location>
</feature>
<dbReference type="Proteomes" id="UP001595823">
    <property type="component" value="Unassembled WGS sequence"/>
</dbReference>
<organism evidence="2 3">
    <name type="scientific">Salininema proteolyticum</name>
    <dbReference type="NCBI Taxonomy" id="1607685"/>
    <lineage>
        <taxon>Bacteria</taxon>
        <taxon>Bacillati</taxon>
        <taxon>Actinomycetota</taxon>
        <taxon>Actinomycetes</taxon>
        <taxon>Glycomycetales</taxon>
        <taxon>Glycomycetaceae</taxon>
        <taxon>Salininema</taxon>
    </lineage>
</organism>
<dbReference type="InterPro" id="IPR024726">
    <property type="entry name" value="FhuF_C"/>
</dbReference>
<gene>
    <name evidence="2" type="ORF">ACFPET_07780</name>
</gene>
<keyword evidence="3" id="KW-1185">Reference proteome</keyword>
<sequence length="237" mass="25924">MIAFPPDIGARVLAPSPDESWYFLGDMLEGLLVRHFDAFAETLGCSFDASTGYNICVLAGLYARPAVWAWREHGVLPAYGDSIAFRFNGQNRYDAVSFTDFDPIPPSDGGRALAGAVHSFGADLVAALAPHTRIGARGLWAHVTDVFANAFLPRPPLGTAAMEASREAERVLALAEFPTPGPRWTRFDGAVTGLWTSCCLWYKVPGEEVCAPVCPRITDAELPGHLAEWRRRHPDRR</sequence>
<protein>
    <submittedName>
        <fullName evidence="2">(2Fe-2S)-binding protein</fullName>
    </submittedName>
</protein>
<evidence type="ECO:0000313" key="3">
    <source>
        <dbReference type="Proteomes" id="UP001595823"/>
    </source>
</evidence>